<evidence type="ECO:0000256" key="8">
    <source>
        <dbReference type="ARBA" id="ARBA00023170"/>
    </source>
</evidence>
<evidence type="ECO:0000256" key="2">
    <source>
        <dbReference type="ARBA" id="ARBA00010663"/>
    </source>
</evidence>
<comment type="similarity">
    <text evidence="2">Belongs to the G-protein coupled receptor 1 family.</text>
</comment>
<dbReference type="InterPro" id="IPR017452">
    <property type="entry name" value="GPCR_Rhodpsn_7TM"/>
</dbReference>
<reference evidence="14 15" key="2">
    <citation type="journal article" date="2022" name="Mol. Biol. Evol.">
        <title>Comparative Genomics Reveals Insights into the Divergent Evolution of Astigmatic Mites and Household Pest Adaptations.</title>
        <authorList>
            <person name="Xiong Q."/>
            <person name="Wan A.T."/>
            <person name="Liu X."/>
            <person name="Fung C.S."/>
            <person name="Xiao X."/>
            <person name="Malainual N."/>
            <person name="Hou J."/>
            <person name="Wang L."/>
            <person name="Wang M."/>
            <person name="Yang K.Y."/>
            <person name="Cui Y."/>
            <person name="Leung E.L."/>
            <person name="Nong W."/>
            <person name="Shin S.K."/>
            <person name="Au S.W."/>
            <person name="Jeong K.Y."/>
            <person name="Chew F.T."/>
            <person name="Hui J.H."/>
            <person name="Leung T.F."/>
            <person name="Tungtrongchitr A."/>
            <person name="Zhong N."/>
            <person name="Liu Z."/>
            <person name="Tsui S.K."/>
        </authorList>
    </citation>
    <scope>NUCLEOTIDE SEQUENCE [LARGE SCALE GENOMIC DNA]</scope>
    <source>
        <strain evidence="14">Derp</strain>
    </source>
</reference>
<comment type="caution">
    <text evidence="14">The sequence shown here is derived from an EMBL/GenBank/DDBJ whole genome shotgun (WGS) entry which is preliminary data.</text>
</comment>
<accession>A0ABQ8J6X4</accession>
<feature type="transmembrane region" description="Helical" evidence="12">
    <location>
        <begin position="119"/>
        <end position="144"/>
    </location>
</feature>
<dbReference type="EMBL" id="NJHN03000064">
    <property type="protein sequence ID" value="KAH9418318.1"/>
    <property type="molecule type" value="Genomic_DNA"/>
</dbReference>
<keyword evidence="4 12" id="KW-0812">Transmembrane</keyword>
<organism evidence="14 15">
    <name type="scientific">Dermatophagoides pteronyssinus</name>
    <name type="common">European house dust mite</name>
    <dbReference type="NCBI Taxonomy" id="6956"/>
    <lineage>
        <taxon>Eukaryota</taxon>
        <taxon>Metazoa</taxon>
        <taxon>Ecdysozoa</taxon>
        <taxon>Arthropoda</taxon>
        <taxon>Chelicerata</taxon>
        <taxon>Arachnida</taxon>
        <taxon>Acari</taxon>
        <taxon>Acariformes</taxon>
        <taxon>Sarcoptiformes</taxon>
        <taxon>Astigmata</taxon>
        <taxon>Psoroptidia</taxon>
        <taxon>Analgoidea</taxon>
        <taxon>Pyroglyphidae</taxon>
        <taxon>Dermatophagoidinae</taxon>
        <taxon>Dermatophagoides</taxon>
    </lineage>
</organism>
<sequence length="724" mass="81826">MEISFNQSDINIFNLFKLLLMINANESNIIVSSSSLAAADDNHTATTTINDTRFIRSFSYFTDTQHQTTTITNLTKDCYHLSSSSSSNQLKSFTTTTNNNDNYNYIEELLKEKFNNATVIISVIILVLINIMVIFGNILVILSVFTSQKLRTVTNFFIVSLAVADFLVGIAVLPYSLTFETRGYLVKFGVKDVLNLCAISVDRYLAVTRPVRYRSLMTAKRAKFIIACVWIISFIICFPPLLLGKQESFSTIQQPNINITTTTTASSSSSSNDSLTYQFSSSSIPTNFSLSSPSTPSLSSNSSTWFSATTTSVTNEKEPSSSFVLGANNHESPKTEDYLSSTINNQNFSTTTANKINERNSSSDFETSYLKQQQQQQHCKPQTVQCALFRNKSYVIYSALGSFFIPMFVMIILYWKIYLVAIRTSRALKKGYRITKASCEENQERLTLRIHRGYCGGGSVQEDSLHEKRSSIDHHHDQQQQQHCQRTSWTTSYNRQSKTIETALTTSTNDNPTTINNNNNTVIITNKLLSPPNRMIIRNGNGDNNNNRHHHHSSSHSHTSSIQSGSSPSSSREGSARSNKLITTTTTTIPSRQLSHPSKRSTKYQAKRFHAETKAAKTVGIIVGGFIVCWLPFFIVYLTRAFCVDCIPDLLFSIFFWLGYCNSMINPCIYGLFSRDFRRAFKNIICRCRFREETSVSSLIRQIHMPTFFEDMPEEMVKHESQEY</sequence>
<keyword evidence="6" id="KW-0297">G-protein coupled receptor</keyword>
<dbReference type="PRINTS" id="PR00237">
    <property type="entry name" value="GPCRRHODOPSN"/>
</dbReference>
<feature type="domain" description="G-protein coupled receptors family 1 profile" evidence="13">
    <location>
        <begin position="136"/>
        <end position="670"/>
    </location>
</feature>
<dbReference type="SUPFAM" id="SSF81321">
    <property type="entry name" value="Family A G protein-coupled receptor-like"/>
    <property type="match status" value="1"/>
</dbReference>
<feature type="transmembrane region" description="Helical" evidence="12">
    <location>
        <begin position="156"/>
        <end position="177"/>
    </location>
</feature>
<keyword evidence="7 12" id="KW-0472">Membrane</keyword>
<keyword evidence="5 12" id="KW-1133">Transmembrane helix</keyword>
<keyword evidence="15" id="KW-1185">Reference proteome</keyword>
<evidence type="ECO:0000256" key="11">
    <source>
        <dbReference type="SAM" id="MobiDB-lite"/>
    </source>
</evidence>
<feature type="transmembrane region" description="Helical" evidence="12">
    <location>
        <begin position="618"/>
        <end position="638"/>
    </location>
</feature>
<evidence type="ECO:0000313" key="14">
    <source>
        <dbReference type="EMBL" id="KAH9418318.1"/>
    </source>
</evidence>
<dbReference type="Proteomes" id="UP000887458">
    <property type="component" value="Unassembled WGS sequence"/>
</dbReference>
<dbReference type="InterPro" id="IPR000276">
    <property type="entry name" value="GPCR_Rhodpsn"/>
</dbReference>
<evidence type="ECO:0000256" key="1">
    <source>
        <dbReference type="ARBA" id="ARBA00004651"/>
    </source>
</evidence>
<evidence type="ECO:0000313" key="15">
    <source>
        <dbReference type="Proteomes" id="UP000887458"/>
    </source>
</evidence>
<keyword evidence="8 14" id="KW-0675">Receptor</keyword>
<evidence type="ECO:0000256" key="9">
    <source>
        <dbReference type="ARBA" id="ARBA00023180"/>
    </source>
</evidence>
<keyword evidence="9" id="KW-0325">Glycoprotein</keyword>
<dbReference type="PROSITE" id="PS50262">
    <property type="entry name" value="G_PROTEIN_RECEP_F1_2"/>
    <property type="match status" value="1"/>
</dbReference>
<evidence type="ECO:0000256" key="7">
    <source>
        <dbReference type="ARBA" id="ARBA00023136"/>
    </source>
</evidence>
<dbReference type="Gene3D" id="1.20.1070.10">
    <property type="entry name" value="Rhodopsin 7-helix transmembrane proteins"/>
    <property type="match status" value="3"/>
</dbReference>
<dbReference type="PANTHER" id="PTHR24248">
    <property type="entry name" value="ADRENERGIC RECEPTOR-RELATED G-PROTEIN COUPLED RECEPTOR"/>
    <property type="match status" value="1"/>
</dbReference>
<keyword evidence="3" id="KW-1003">Cell membrane</keyword>
<evidence type="ECO:0000256" key="10">
    <source>
        <dbReference type="ARBA" id="ARBA00023224"/>
    </source>
</evidence>
<evidence type="ECO:0000256" key="12">
    <source>
        <dbReference type="SAM" id="Phobius"/>
    </source>
</evidence>
<proteinExistence type="inferred from homology"/>
<gene>
    <name evidence="14" type="primary">GPROAR1</name>
    <name evidence="14" type="ORF">DERP_010185</name>
</gene>
<feature type="compositionally biased region" description="Low complexity" evidence="11">
    <location>
        <begin position="556"/>
        <end position="588"/>
    </location>
</feature>
<feature type="region of interest" description="Disordered" evidence="11">
    <location>
        <begin position="532"/>
        <end position="603"/>
    </location>
</feature>
<comment type="subcellular location">
    <subcellularLocation>
        <location evidence="1">Cell membrane</location>
        <topology evidence="1">Multi-pass membrane protein</topology>
    </subcellularLocation>
</comment>
<evidence type="ECO:0000256" key="6">
    <source>
        <dbReference type="ARBA" id="ARBA00023040"/>
    </source>
</evidence>
<keyword evidence="10" id="KW-0807">Transducer</keyword>
<evidence type="ECO:0000256" key="3">
    <source>
        <dbReference type="ARBA" id="ARBA00022475"/>
    </source>
</evidence>
<evidence type="ECO:0000256" key="4">
    <source>
        <dbReference type="ARBA" id="ARBA00022692"/>
    </source>
</evidence>
<feature type="compositionally biased region" description="Basic and acidic residues" evidence="11">
    <location>
        <begin position="463"/>
        <end position="478"/>
    </location>
</feature>
<feature type="region of interest" description="Disordered" evidence="11">
    <location>
        <begin position="462"/>
        <end position="492"/>
    </location>
</feature>
<evidence type="ECO:0000259" key="13">
    <source>
        <dbReference type="PROSITE" id="PS50262"/>
    </source>
</evidence>
<feature type="transmembrane region" description="Helical" evidence="12">
    <location>
        <begin position="650"/>
        <end position="673"/>
    </location>
</feature>
<evidence type="ECO:0000256" key="5">
    <source>
        <dbReference type="ARBA" id="ARBA00022989"/>
    </source>
</evidence>
<protein>
    <submittedName>
        <fullName evidence="14">G-protein coupled receptor</fullName>
    </submittedName>
</protein>
<name>A0ABQ8J6X4_DERPT</name>
<feature type="transmembrane region" description="Helical" evidence="12">
    <location>
        <begin position="224"/>
        <end position="243"/>
    </location>
</feature>
<dbReference type="PANTHER" id="PTHR24248:SF174">
    <property type="entry name" value="TYRAMINE_OCTOPAMINE RECEPTOR"/>
    <property type="match status" value="1"/>
</dbReference>
<dbReference type="Pfam" id="PF00001">
    <property type="entry name" value="7tm_1"/>
    <property type="match status" value="2"/>
</dbReference>
<reference evidence="14 15" key="1">
    <citation type="journal article" date="2018" name="J. Allergy Clin. Immunol.">
        <title>High-quality assembly of Dermatophagoides pteronyssinus genome and transcriptome reveals a wide range of novel allergens.</title>
        <authorList>
            <person name="Liu X.Y."/>
            <person name="Yang K.Y."/>
            <person name="Wang M.Q."/>
            <person name="Kwok J.S."/>
            <person name="Zeng X."/>
            <person name="Yang Z."/>
            <person name="Xiao X.J."/>
            <person name="Lau C.P."/>
            <person name="Li Y."/>
            <person name="Huang Z.M."/>
            <person name="Ba J.G."/>
            <person name="Yim A.K."/>
            <person name="Ouyang C.Y."/>
            <person name="Ngai S.M."/>
            <person name="Chan T.F."/>
            <person name="Leung E.L."/>
            <person name="Liu L."/>
            <person name="Liu Z.G."/>
            <person name="Tsui S.K."/>
        </authorList>
    </citation>
    <scope>NUCLEOTIDE SEQUENCE [LARGE SCALE GENOMIC DNA]</scope>
    <source>
        <strain evidence="14">Derp</strain>
    </source>
</reference>
<dbReference type="SMART" id="SM01381">
    <property type="entry name" value="7TM_GPCR_Srsx"/>
    <property type="match status" value="1"/>
</dbReference>
<feature type="transmembrane region" description="Helical" evidence="12">
    <location>
        <begin position="394"/>
        <end position="415"/>
    </location>
</feature>